<evidence type="ECO:0000313" key="2">
    <source>
        <dbReference type="Proteomes" id="UP001362999"/>
    </source>
</evidence>
<proteinExistence type="predicted"/>
<organism evidence="1 2">
    <name type="scientific">Favolaschia claudopus</name>
    <dbReference type="NCBI Taxonomy" id="2862362"/>
    <lineage>
        <taxon>Eukaryota</taxon>
        <taxon>Fungi</taxon>
        <taxon>Dikarya</taxon>
        <taxon>Basidiomycota</taxon>
        <taxon>Agaricomycotina</taxon>
        <taxon>Agaricomycetes</taxon>
        <taxon>Agaricomycetidae</taxon>
        <taxon>Agaricales</taxon>
        <taxon>Marasmiineae</taxon>
        <taxon>Mycenaceae</taxon>
        <taxon>Favolaschia</taxon>
    </lineage>
</organism>
<accession>A0AAV9ZE01</accession>
<dbReference type="Gene3D" id="3.80.10.10">
    <property type="entry name" value="Ribonuclease Inhibitor"/>
    <property type="match status" value="1"/>
</dbReference>
<comment type="caution">
    <text evidence="1">The sequence shown here is derived from an EMBL/GenBank/DDBJ whole genome shotgun (WGS) entry which is preliminary data.</text>
</comment>
<dbReference type="EMBL" id="JAWWNJ010000162">
    <property type="protein sequence ID" value="KAK6978082.1"/>
    <property type="molecule type" value="Genomic_DNA"/>
</dbReference>
<evidence type="ECO:0008006" key="3">
    <source>
        <dbReference type="Google" id="ProtNLM"/>
    </source>
</evidence>
<keyword evidence="2" id="KW-1185">Reference proteome</keyword>
<sequence>MLVSLPTDVLGLIFQLLYDQWFCDYHPKFRRSRPHFSYERCAEEYLVALSCSCRQSRAQTLPWIFREVYNWDSSRGRVWPESLWPYFKIVHIRDYTVQTDLQPWTRRKLDLSPETVRSLSMMPFLSKATIRLESSIPSDLLHALSQAPSLLCLEVHQARFDGTFPSTALAFSTLETLLISTAGFNTMVKQDDIDPGKQAANVASLLTAVSHRLTELAISGDFISCAFTAIKWPQIRRLAITDHPPTQPTPVLDLVAKMPQLRDLQVVYTTGLTHDPSVFPPIQLGDNTRRVLSDSCPLLSSLTLGNVLSDDLIFAQLPPTLDVLDLRAPVDPYDPDCGFPRGAYFPLDQQITQAALSRMRYLSDLKELCFDLDSFVTAPFIEHIAVVLPHVEILEFDVPRYVFMSSPRRFDEQNRDPALLVALNRFPRLQHLRIAMNFPRKYWDPECSREVTAKWFLLGVRSLQTVSFASPKHLWSVGYKIAGWQEWDHGVIHFRVPTPTPPTRFIPSRS</sequence>
<dbReference type="InterPro" id="IPR032675">
    <property type="entry name" value="LRR_dom_sf"/>
</dbReference>
<dbReference type="Proteomes" id="UP001362999">
    <property type="component" value="Unassembled WGS sequence"/>
</dbReference>
<gene>
    <name evidence="1" type="ORF">R3P38DRAFT_2809534</name>
</gene>
<protein>
    <recommendedName>
        <fullName evidence="3">F-box domain-containing protein</fullName>
    </recommendedName>
</protein>
<dbReference type="AlphaFoldDB" id="A0AAV9ZE01"/>
<evidence type="ECO:0000313" key="1">
    <source>
        <dbReference type="EMBL" id="KAK6978082.1"/>
    </source>
</evidence>
<name>A0AAV9ZE01_9AGAR</name>
<reference evidence="1 2" key="1">
    <citation type="journal article" date="2024" name="J Genomics">
        <title>Draft genome sequencing and assembly of Favolaschia claudopus CIRM-BRFM 2984 isolated from oak limbs.</title>
        <authorList>
            <person name="Navarro D."/>
            <person name="Drula E."/>
            <person name="Chaduli D."/>
            <person name="Cazenave R."/>
            <person name="Ahrendt S."/>
            <person name="Wang J."/>
            <person name="Lipzen A."/>
            <person name="Daum C."/>
            <person name="Barry K."/>
            <person name="Grigoriev I.V."/>
            <person name="Favel A."/>
            <person name="Rosso M.N."/>
            <person name="Martin F."/>
        </authorList>
    </citation>
    <scope>NUCLEOTIDE SEQUENCE [LARGE SCALE GENOMIC DNA]</scope>
    <source>
        <strain evidence="1 2">CIRM-BRFM 2984</strain>
    </source>
</reference>
<dbReference type="SUPFAM" id="SSF52047">
    <property type="entry name" value="RNI-like"/>
    <property type="match status" value="1"/>
</dbReference>